<dbReference type="InterPro" id="IPR019405">
    <property type="entry name" value="Lactonase_7-beta_prop"/>
</dbReference>
<name>D0LET2_GORB4</name>
<dbReference type="InterPro" id="IPR011048">
    <property type="entry name" value="Haem_d1_sf"/>
</dbReference>
<dbReference type="InterPro" id="IPR050282">
    <property type="entry name" value="Cycloisomerase_2"/>
</dbReference>
<dbReference type="STRING" id="526226.Gbro_2566"/>
<dbReference type="Pfam" id="PF10282">
    <property type="entry name" value="Lactonase"/>
    <property type="match status" value="1"/>
</dbReference>
<dbReference type="SUPFAM" id="SSF51004">
    <property type="entry name" value="C-terminal (heme d1) domain of cytochrome cd1-nitrite reductase"/>
    <property type="match status" value="1"/>
</dbReference>
<keyword evidence="3" id="KW-1185">Reference proteome</keyword>
<dbReference type="PANTHER" id="PTHR30344:SF1">
    <property type="entry name" value="6-PHOSPHOGLUCONOLACTONASE"/>
    <property type="match status" value="1"/>
</dbReference>
<organism evidence="2 3">
    <name type="scientific">Gordonia bronchialis (strain ATCC 25592 / DSM 43247 / BCRC 13721 / JCM 3198 / KCTC 3076 / NBRC 16047 / NCTC 10667)</name>
    <name type="common">Rhodococcus bronchialis</name>
    <dbReference type="NCBI Taxonomy" id="526226"/>
    <lineage>
        <taxon>Bacteria</taxon>
        <taxon>Bacillati</taxon>
        <taxon>Actinomycetota</taxon>
        <taxon>Actinomycetes</taxon>
        <taxon>Mycobacteriales</taxon>
        <taxon>Gordoniaceae</taxon>
        <taxon>Gordonia</taxon>
    </lineage>
</organism>
<dbReference type="AlphaFoldDB" id="D0LET2"/>
<dbReference type="InterPro" id="IPR015943">
    <property type="entry name" value="WD40/YVTN_repeat-like_dom_sf"/>
</dbReference>
<dbReference type="HOGENOM" id="CLU_038716_3_1_11"/>
<evidence type="ECO:0000313" key="2">
    <source>
        <dbReference type="EMBL" id="ACY21806.1"/>
    </source>
</evidence>
<reference evidence="3" key="1">
    <citation type="submission" date="2009-10" db="EMBL/GenBank/DDBJ databases">
        <title>The complete chromosome of Gordonia bronchialis DSM 43247.</title>
        <authorList>
            <consortium name="US DOE Joint Genome Institute (JGI-PGF)"/>
            <person name="Lucas S."/>
            <person name="Copeland A."/>
            <person name="Lapidus A."/>
            <person name="Glavina del Rio T."/>
            <person name="Dalin E."/>
            <person name="Tice H."/>
            <person name="Bruce D."/>
            <person name="Goodwin L."/>
            <person name="Pitluck S."/>
            <person name="Kyrpides N."/>
            <person name="Mavromatis K."/>
            <person name="Ivanova N."/>
            <person name="Ovchinnikova G."/>
            <person name="Saunders E."/>
            <person name="Brettin T."/>
            <person name="Detter J.C."/>
            <person name="Han C."/>
            <person name="Larimer F."/>
            <person name="Land M."/>
            <person name="Hauser L."/>
            <person name="Markowitz V."/>
            <person name="Cheng J.-F."/>
            <person name="Hugenholtz P."/>
            <person name="Woyke T."/>
            <person name="Wu D."/>
            <person name="Jando M."/>
            <person name="Schneider S."/>
            <person name="Goeker M."/>
            <person name="Klenk H.-P."/>
            <person name="Eisen J.A."/>
        </authorList>
    </citation>
    <scope>NUCLEOTIDE SEQUENCE [LARGE SCALE GENOMIC DNA]</scope>
    <source>
        <strain evidence="3">ATCC 25592 / DSM 43247 / BCRC 13721 / JCM 3198 / KCTC 3076 / NBRC 16047 / NCTC 10667</strain>
    </source>
</reference>
<dbReference type="KEGG" id="gbr:Gbro_2566"/>
<evidence type="ECO:0000313" key="3">
    <source>
        <dbReference type="Proteomes" id="UP000001219"/>
    </source>
</evidence>
<protein>
    <recommendedName>
        <fullName evidence="4">6-phosphogluconolactonase</fullName>
    </recommendedName>
</protein>
<dbReference type="Gene3D" id="2.130.10.10">
    <property type="entry name" value="YVTN repeat-like/Quinoprotein amine dehydrogenase"/>
    <property type="match status" value="1"/>
</dbReference>
<accession>D0LET2</accession>
<dbReference type="Proteomes" id="UP000001219">
    <property type="component" value="Chromosome"/>
</dbReference>
<dbReference type="EMBL" id="CP001802">
    <property type="protein sequence ID" value="ACY21806.1"/>
    <property type="molecule type" value="Genomic_DNA"/>
</dbReference>
<gene>
    <name evidence="2" type="ordered locus">Gbro_2566</name>
</gene>
<evidence type="ECO:0000256" key="1">
    <source>
        <dbReference type="ARBA" id="ARBA00005564"/>
    </source>
</evidence>
<comment type="similarity">
    <text evidence="1">Belongs to the cycloisomerase 2 family.</text>
</comment>
<dbReference type="PANTHER" id="PTHR30344">
    <property type="entry name" value="6-PHOSPHOGLUCONOLACTONASE-RELATED"/>
    <property type="match status" value="1"/>
</dbReference>
<reference evidence="2 3" key="2">
    <citation type="journal article" date="2010" name="Stand. Genomic Sci.">
        <title>Complete genome sequence of Gordonia bronchialis type strain (3410).</title>
        <authorList>
            <person name="Ivanova N."/>
            <person name="Sikorski J."/>
            <person name="Jando M."/>
            <person name="Lapidus A."/>
            <person name="Nolan M."/>
            <person name="Lucas S."/>
            <person name="Del Rio T.G."/>
            <person name="Tice H."/>
            <person name="Copeland A."/>
            <person name="Cheng J.F."/>
            <person name="Chen F."/>
            <person name="Bruce D."/>
            <person name="Goodwin L."/>
            <person name="Pitluck S."/>
            <person name="Mavromatis K."/>
            <person name="Ovchinnikova G."/>
            <person name="Pati A."/>
            <person name="Chen A."/>
            <person name="Palaniappan K."/>
            <person name="Land M."/>
            <person name="Hauser L."/>
            <person name="Chang Y.J."/>
            <person name="Jeffries C.D."/>
            <person name="Chain P."/>
            <person name="Saunders E."/>
            <person name="Han C."/>
            <person name="Detter J.C."/>
            <person name="Brettin T."/>
            <person name="Rohde M."/>
            <person name="Goker M."/>
            <person name="Bristow J."/>
            <person name="Eisen J.A."/>
            <person name="Markowitz V."/>
            <person name="Hugenholtz P."/>
            <person name="Klenk H.P."/>
            <person name="Kyrpides N.C."/>
        </authorList>
    </citation>
    <scope>NUCLEOTIDE SEQUENCE [LARGE SCALE GENOMIC DNA]</scope>
    <source>
        <strain evidence="3">ATCC 25592 / DSM 43247 / BCRC 13721 / JCM 3198 / KCTC 3076 / NBRC 16047 / NCTC 10667</strain>
    </source>
</reference>
<evidence type="ECO:0008006" key="4">
    <source>
        <dbReference type="Google" id="ProtNLM"/>
    </source>
</evidence>
<proteinExistence type="inferred from homology"/>
<sequence length="332" mass="35544">MFDIAADGSWHLIDTTATAPNPSYLITDSEERTLYAAHGDGSWVSALRIDANTGRLRVLEHYDTGGTNVVHLALSPDERHLVAANYATGSVAVFRRRSDGRLAARTQLLDLTGQPGPVHSDQTGPHPHEVRFDSSGTHIVVPDKGTDRLHRLRYTASSGWLSELGPPVRAAPGAGPRHLVYHPRLPMVYVVDELSSHLGVCGYDAGSANLTLVQRVSTLPREFAGENAAAEVILDRDARFVHVSNRGHESVASYPITSAGFVGAPVFTSVQGREPRFMNFDPAGTALYVANQRSDTIVAFDYSPATGALRACPTVVATGSPSAIVFTRAGIS</sequence>
<dbReference type="GO" id="GO:0017057">
    <property type="term" value="F:6-phosphogluconolactonase activity"/>
    <property type="evidence" value="ECO:0007669"/>
    <property type="project" value="TreeGrafter"/>
</dbReference>
<dbReference type="eggNOG" id="COG2706">
    <property type="taxonomic scope" value="Bacteria"/>
</dbReference>